<sequence>MKIRIDEAYEVTREHEHIETTIELGELSGYPNIVKISPVHVVIDVMNPKSGNYRVTGEINTEVSLTCSKCLDQITVAMNPKLNELFVQNEQVISEFEEDSKDDYNYIVGQEIDLIPFITQEILLSLPMKPVCKSNCQGLCPVCGINKNEFTCSCKTERIDPRLAGLADLLKNQSSD</sequence>
<protein>
    <recommendedName>
        <fullName evidence="3">Metal-binding protein</fullName>
    </recommendedName>
</protein>
<dbReference type="RefSeq" id="WP_069701855.1">
    <property type="nucleotide sequence ID" value="NZ_MJAT01000012.1"/>
</dbReference>
<dbReference type="PANTHER" id="PTHR34374">
    <property type="entry name" value="LARGE RIBOSOMAL RNA SUBUNIT ACCUMULATION PROTEIN YCED HOMOLOG 1, CHLOROPLASTIC"/>
    <property type="match status" value="1"/>
</dbReference>
<dbReference type="Pfam" id="PF02620">
    <property type="entry name" value="YceD"/>
    <property type="match status" value="1"/>
</dbReference>
<accession>A0A1E5L6I4</accession>
<proteinExistence type="predicted"/>
<dbReference type="Proteomes" id="UP000095255">
    <property type="component" value="Unassembled WGS sequence"/>
</dbReference>
<dbReference type="STRING" id="1390249.BHU72_03040"/>
<dbReference type="AlphaFoldDB" id="A0A1E5L6I4"/>
<dbReference type="EMBL" id="MJAT01000012">
    <property type="protein sequence ID" value="OEH85772.1"/>
    <property type="molecule type" value="Genomic_DNA"/>
</dbReference>
<evidence type="ECO:0000313" key="1">
    <source>
        <dbReference type="EMBL" id="OEH85772.1"/>
    </source>
</evidence>
<evidence type="ECO:0000313" key="2">
    <source>
        <dbReference type="Proteomes" id="UP000095255"/>
    </source>
</evidence>
<dbReference type="PANTHER" id="PTHR34374:SF1">
    <property type="entry name" value="LARGE RIBOSOMAL RNA SUBUNIT ACCUMULATION PROTEIN YCED HOMOLOG 1, CHLOROPLASTIC"/>
    <property type="match status" value="1"/>
</dbReference>
<name>A0A1E5L6I4_9FIRM</name>
<reference evidence="1 2" key="1">
    <citation type="submission" date="2016-09" db="EMBL/GenBank/DDBJ databases">
        <title>Desulfuribacillus arsenicus sp. nov., an obligately anaerobic, dissimilatory arsenic- and antimonate-reducing bacterium isolated from anoxic sediments.</title>
        <authorList>
            <person name="Abin C.A."/>
            <person name="Hollibaugh J.T."/>
        </authorList>
    </citation>
    <scope>NUCLEOTIDE SEQUENCE [LARGE SCALE GENOMIC DNA]</scope>
    <source>
        <strain evidence="1 2">MLFW-2</strain>
    </source>
</reference>
<dbReference type="OrthoDB" id="9790372at2"/>
<organism evidence="1 2">
    <name type="scientific">Desulfuribacillus stibiiarsenatis</name>
    <dbReference type="NCBI Taxonomy" id="1390249"/>
    <lineage>
        <taxon>Bacteria</taxon>
        <taxon>Bacillati</taxon>
        <taxon>Bacillota</taxon>
        <taxon>Desulfuribacillia</taxon>
        <taxon>Desulfuribacillales</taxon>
        <taxon>Desulfuribacillaceae</taxon>
        <taxon>Desulfuribacillus</taxon>
    </lineage>
</organism>
<keyword evidence="2" id="KW-1185">Reference proteome</keyword>
<gene>
    <name evidence="1" type="ORF">BHU72_03040</name>
</gene>
<comment type="caution">
    <text evidence="1">The sequence shown here is derived from an EMBL/GenBank/DDBJ whole genome shotgun (WGS) entry which is preliminary data.</text>
</comment>
<evidence type="ECO:0008006" key="3">
    <source>
        <dbReference type="Google" id="ProtNLM"/>
    </source>
</evidence>
<dbReference type="InterPro" id="IPR003772">
    <property type="entry name" value="YceD"/>
</dbReference>